<comment type="caution">
    <text evidence="1">The sequence shown here is derived from an EMBL/GenBank/DDBJ whole genome shotgun (WGS) entry which is preliminary data.</text>
</comment>
<proteinExistence type="predicted"/>
<sequence length="87" mass="10508">MANVLRELIEKEISELNINFIGYNKFRRENWRKSLWEESELPVAVKSLKGDLSPNDENYWKLYKYVFLIRNDKIIINDQAKELVNNF</sequence>
<name>A0A397TZP2_9GLOM</name>
<dbReference type="OrthoDB" id="28230at2759"/>
<evidence type="ECO:0000313" key="1">
    <source>
        <dbReference type="EMBL" id="RIB03472.1"/>
    </source>
</evidence>
<protein>
    <submittedName>
        <fullName evidence="1">Uncharacterized protein</fullName>
    </submittedName>
</protein>
<gene>
    <name evidence="1" type="ORF">C2G38_2224929</name>
</gene>
<organism evidence="1 2">
    <name type="scientific">Gigaspora rosea</name>
    <dbReference type="NCBI Taxonomy" id="44941"/>
    <lineage>
        <taxon>Eukaryota</taxon>
        <taxon>Fungi</taxon>
        <taxon>Fungi incertae sedis</taxon>
        <taxon>Mucoromycota</taxon>
        <taxon>Glomeromycotina</taxon>
        <taxon>Glomeromycetes</taxon>
        <taxon>Diversisporales</taxon>
        <taxon>Gigasporaceae</taxon>
        <taxon>Gigaspora</taxon>
    </lineage>
</organism>
<dbReference type="EMBL" id="QKWP01002398">
    <property type="protein sequence ID" value="RIB03472.1"/>
    <property type="molecule type" value="Genomic_DNA"/>
</dbReference>
<reference evidence="1 2" key="1">
    <citation type="submission" date="2018-06" db="EMBL/GenBank/DDBJ databases">
        <title>Comparative genomics reveals the genomic features of Rhizophagus irregularis, R. cerebriforme, R. diaphanum and Gigaspora rosea, and their symbiotic lifestyle signature.</title>
        <authorList>
            <person name="Morin E."/>
            <person name="San Clemente H."/>
            <person name="Chen E.C.H."/>
            <person name="De La Providencia I."/>
            <person name="Hainaut M."/>
            <person name="Kuo A."/>
            <person name="Kohler A."/>
            <person name="Murat C."/>
            <person name="Tang N."/>
            <person name="Roy S."/>
            <person name="Loubradou J."/>
            <person name="Henrissat B."/>
            <person name="Grigoriev I.V."/>
            <person name="Corradi N."/>
            <person name="Roux C."/>
            <person name="Martin F.M."/>
        </authorList>
    </citation>
    <scope>NUCLEOTIDE SEQUENCE [LARGE SCALE GENOMIC DNA]</scope>
    <source>
        <strain evidence="1 2">DAOM 194757</strain>
    </source>
</reference>
<dbReference type="Proteomes" id="UP000266673">
    <property type="component" value="Unassembled WGS sequence"/>
</dbReference>
<evidence type="ECO:0000313" key="2">
    <source>
        <dbReference type="Proteomes" id="UP000266673"/>
    </source>
</evidence>
<dbReference type="AlphaFoldDB" id="A0A397TZP2"/>
<keyword evidence="2" id="KW-1185">Reference proteome</keyword>
<accession>A0A397TZP2</accession>